<dbReference type="AlphaFoldDB" id="A0A919GXI1"/>
<sequence length="194" mass="19339">MSEGRGKIRWACTALPAVAAAAVSGWAAWCFAGSAPPPAAVAVAGGAVLLAAACAAYWFLVGGPGGFFGALFLAMGLLLAVTAVEQATARAEVADCVVGQVRTEVQGSFGEGAPSGKTVYRFALRCPGGYPAELKDDRPVAAEGEAVRVAYDPGRRASPALEGGTAPWPAALSALLLLGLGTVIARVASRAPAG</sequence>
<name>A0A919GXI1_9ACTN</name>
<keyword evidence="1" id="KW-0812">Transmembrane</keyword>
<evidence type="ECO:0000313" key="3">
    <source>
        <dbReference type="Proteomes" id="UP000600026"/>
    </source>
</evidence>
<evidence type="ECO:0000256" key="1">
    <source>
        <dbReference type="SAM" id="Phobius"/>
    </source>
</evidence>
<keyword evidence="3" id="KW-1185">Reference proteome</keyword>
<reference evidence="2" key="1">
    <citation type="submission" date="2020-09" db="EMBL/GenBank/DDBJ databases">
        <title>Whole genome shotgun sequence of Streptomyces xanthophaeus NBRC 12829.</title>
        <authorList>
            <person name="Komaki H."/>
            <person name="Tamura T."/>
        </authorList>
    </citation>
    <scope>NUCLEOTIDE SEQUENCE</scope>
    <source>
        <strain evidence="2">NBRC 12829</strain>
    </source>
</reference>
<proteinExistence type="predicted"/>
<feature type="transmembrane region" description="Helical" evidence="1">
    <location>
        <begin position="37"/>
        <end position="60"/>
    </location>
</feature>
<evidence type="ECO:0008006" key="4">
    <source>
        <dbReference type="Google" id="ProtNLM"/>
    </source>
</evidence>
<feature type="transmembrane region" description="Helical" evidence="1">
    <location>
        <begin position="67"/>
        <end position="84"/>
    </location>
</feature>
<protein>
    <recommendedName>
        <fullName evidence="4">DUF3592 domain-containing protein</fullName>
    </recommendedName>
</protein>
<organism evidence="2 3">
    <name type="scientific">Streptomyces xanthophaeus</name>
    <dbReference type="NCBI Taxonomy" id="67385"/>
    <lineage>
        <taxon>Bacteria</taxon>
        <taxon>Bacillati</taxon>
        <taxon>Actinomycetota</taxon>
        <taxon>Actinomycetes</taxon>
        <taxon>Kitasatosporales</taxon>
        <taxon>Streptomycetaceae</taxon>
        <taxon>Streptomyces</taxon>
    </lineage>
</organism>
<dbReference type="RefSeq" id="WP_157853463.1">
    <property type="nucleotide sequence ID" value="NZ_BNEE01000004.1"/>
</dbReference>
<keyword evidence="1" id="KW-0472">Membrane</keyword>
<gene>
    <name evidence="2" type="ORF">Sxan_08480</name>
</gene>
<accession>A0A919GXI1</accession>
<comment type="caution">
    <text evidence="2">The sequence shown here is derived from an EMBL/GenBank/DDBJ whole genome shotgun (WGS) entry which is preliminary data.</text>
</comment>
<feature type="transmembrane region" description="Helical" evidence="1">
    <location>
        <begin position="168"/>
        <end position="188"/>
    </location>
</feature>
<evidence type="ECO:0000313" key="2">
    <source>
        <dbReference type="EMBL" id="GHI83484.1"/>
    </source>
</evidence>
<dbReference type="EMBL" id="BNEE01000004">
    <property type="protein sequence ID" value="GHI83484.1"/>
    <property type="molecule type" value="Genomic_DNA"/>
</dbReference>
<dbReference type="Proteomes" id="UP000600026">
    <property type="component" value="Unassembled WGS sequence"/>
</dbReference>
<dbReference type="OrthoDB" id="4225683at2"/>
<keyword evidence="1" id="KW-1133">Transmembrane helix</keyword>